<sequence length="235" mass="24893">MEDMEAGNMAVEVDTTVAMVSIVVDMEVAGLVVGFMDWGNGMTGQLDDALQWWQNGWPIMHQQWLELRFISWWPWLVPTVLWLKCQRRLELWLRLGSSDGKRHGAGVVGSPCGSVGECSGAASGAGVGGHAVAAQVVARGGVVLAVAAVAGHGLWDGTVVSQGQGSREWYPSSIPSIEVLPPSKGATSTSATCVDSVQVATCVAALTINIPPSSTLALHISRREEEGKKQIKAFT</sequence>
<dbReference type="EMBL" id="SPHZ02000010">
    <property type="protein sequence ID" value="KAF0896586.1"/>
    <property type="molecule type" value="Genomic_DNA"/>
</dbReference>
<organism evidence="1 2">
    <name type="scientific">Oryza meyeriana var. granulata</name>
    <dbReference type="NCBI Taxonomy" id="110450"/>
    <lineage>
        <taxon>Eukaryota</taxon>
        <taxon>Viridiplantae</taxon>
        <taxon>Streptophyta</taxon>
        <taxon>Embryophyta</taxon>
        <taxon>Tracheophyta</taxon>
        <taxon>Spermatophyta</taxon>
        <taxon>Magnoliopsida</taxon>
        <taxon>Liliopsida</taxon>
        <taxon>Poales</taxon>
        <taxon>Poaceae</taxon>
        <taxon>BOP clade</taxon>
        <taxon>Oryzoideae</taxon>
        <taxon>Oryzeae</taxon>
        <taxon>Oryzinae</taxon>
        <taxon>Oryza</taxon>
        <taxon>Oryza meyeriana</taxon>
    </lineage>
</organism>
<evidence type="ECO:0000313" key="1">
    <source>
        <dbReference type="EMBL" id="KAF0896586.1"/>
    </source>
</evidence>
<comment type="caution">
    <text evidence="1">The sequence shown here is derived from an EMBL/GenBank/DDBJ whole genome shotgun (WGS) entry which is preliminary data.</text>
</comment>
<evidence type="ECO:0000313" key="2">
    <source>
        <dbReference type="Proteomes" id="UP000479710"/>
    </source>
</evidence>
<proteinExistence type="predicted"/>
<protein>
    <submittedName>
        <fullName evidence="1">Uncharacterized protein</fullName>
    </submittedName>
</protein>
<accession>A0A6G1C8Z9</accession>
<keyword evidence="2" id="KW-1185">Reference proteome</keyword>
<dbReference type="AlphaFoldDB" id="A0A6G1C8Z9"/>
<name>A0A6G1C8Z9_9ORYZ</name>
<dbReference type="Proteomes" id="UP000479710">
    <property type="component" value="Unassembled WGS sequence"/>
</dbReference>
<gene>
    <name evidence="1" type="ORF">E2562_026290</name>
</gene>
<reference evidence="1 2" key="1">
    <citation type="submission" date="2019-11" db="EMBL/GenBank/DDBJ databases">
        <title>Whole genome sequence of Oryza granulata.</title>
        <authorList>
            <person name="Li W."/>
        </authorList>
    </citation>
    <scope>NUCLEOTIDE SEQUENCE [LARGE SCALE GENOMIC DNA]</scope>
    <source>
        <strain evidence="2">cv. Menghai</strain>
        <tissue evidence="1">Leaf</tissue>
    </source>
</reference>